<organism evidence="2 3">
    <name type="scientific">Dreissena polymorpha</name>
    <name type="common">Zebra mussel</name>
    <name type="synonym">Mytilus polymorpha</name>
    <dbReference type="NCBI Taxonomy" id="45954"/>
    <lineage>
        <taxon>Eukaryota</taxon>
        <taxon>Metazoa</taxon>
        <taxon>Spiralia</taxon>
        <taxon>Lophotrochozoa</taxon>
        <taxon>Mollusca</taxon>
        <taxon>Bivalvia</taxon>
        <taxon>Autobranchia</taxon>
        <taxon>Heteroconchia</taxon>
        <taxon>Euheterodonta</taxon>
        <taxon>Imparidentia</taxon>
        <taxon>Neoheterodontei</taxon>
        <taxon>Myida</taxon>
        <taxon>Dreissenoidea</taxon>
        <taxon>Dreissenidae</taxon>
        <taxon>Dreissena</taxon>
    </lineage>
</organism>
<dbReference type="AlphaFoldDB" id="A0A9D4K1L9"/>
<name>A0A9D4K1L9_DREPO</name>
<feature type="region of interest" description="Disordered" evidence="1">
    <location>
        <begin position="1"/>
        <end position="51"/>
    </location>
</feature>
<evidence type="ECO:0000256" key="1">
    <source>
        <dbReference type="SAM" id="MobiDB-lite"/>
    </source>
</evidence>
<sequence length="90" mass="9172">MFSESPSGGGSSGSATGQGVGSSAPGGSVIDPRFGGLGQIAGTSRGGSNPWLQMSAMTGNLGDSMYDMTMCQMMFPPSMQQFCLMQAFMV</sequence>
<keyword evidence="3" id="KW-1185">Reference proteome</keyword>
<accession>A0A9D4K1L9</accession>
<dbReference type="EMBL" id="JAIWYP010000005">
    <property type="protein sequence ID" value="KAH3828907.1"/>
    <property type="molecule type" value="Genomic_DNA"/>
</dbReference>
<evidence type="ECO:0000313" key="2">
    <source>
        <dbReference type="EMBL" id="KAH3828907.1"/>
    </source>
</evidence>
<reference evidence="2" key="1">
    <citation type="journal article" date="2019" name="bioRxiv">
        <title>The Genome of the Zebra Mussel, Dreissena polymorpha: A Resource for Invasive Species Research.</title>
        <authorList>
            <person name="McCartney M.A."/>
            <person name="Auch B."/>
            <person name="Kono T."/>
            <person name="Mallez S."/>
            <person name="Zhang Y."/>
            <person name="Obille A."/>
            <person name="Becker A."/>
            <person name="Abrahante J.E."/>
            <person name="Garbe J."/>
            <person name="Badalamenti J.P."/>
            <person name="Herman A."/>
            <person name="Mangelson H."/>
            <person name="Liachko I."/>
            <person name="Sullivan S."/>
            <person name="Sone E.D."/>
            <person name="Koren S."/>
            <person name="Silverstein K.A.T."/>
            <person name="Beckman K.B."/>
            <person name="Gohl D.M."/>
        </authorList>
    </citation>
    <scope>NUCLEOTIDE SEQUENCE</scope>
    <source>
        <strain evidence="2">Duluth1</strain>
        <tissue evidence="2">Whole animal</tissue>
    </source>
</reference>
<dbReference type="Proteomes" id="UP000828390">
    <property type="component" value="Unassembled WGS sequence"/>
</dbReference>
<comment type="caution">
    <text evidence="2">The sequence shown here is derived from an EMBL/GenBank/DDBJ whole genome shotgun (WGS) entry which is preliminary data.</text>
</comment>
<protein>
    <submittedName>
        <fullName evidence="2">Uncharacterized protein</fullName>
    </submittedName>
</protein>
<reference evidence="2" key="2">
    <citation type="submission" date="2020-11" db="EMBL/GenBank/DDBJ databases">
        <authorList>
            <person name="McCartney M.A."/>
            <person name="Auch B."/>
            <person name="Kono T."/>
            <person name="Mallez S."/>
            <person name="Becker A."/>
            <person name="Gohl D.M."/>
            <person name="Silverstein K.A.T."/>
            <person name="Koren S."/>
            <person name="Bechman K.B."/>
            <person name="Herman A."/>
            <person name="Abrahante J.E."/>
            <person name="Garbe J."/>
        </authorList>
    </citation>
    <scope>NUCLEOTIDE SEQUENCE</scope>
    <source>
        <strain evidence="2">Duluth1</strain>
        <tissue evidence="2">Whole animal</tissue>
    </source>
</reference>
<proteinExistence type="predicted"/>
<gene>
    <name evidence="2" type="ORF">DPMN_130892</name>
</gene>
<evidence type="ECO:0000313" key="3">
    <source>
        <dbReference type="Proteomes" id="UP000828390"/>
    </source>
</evidence>
<feature type="compositionally biased region" description="Gly residues" evidence="1">
    <location>
        <begin position="7"/>
        <end position="20"/>
    </location>
</feature>